<dbReference type="AlphaFoldDB" id="A0AAN9AXI5"/>
<comment type="similarity">
    <text evidence="1">Belongs to the methyltransferase superfamily.</text>
</comment>
<sequence>MDLLPRSHTEFTSPEYWDSFFKKRGRKAFEWYGEYSNLCGMLHKYVKPTDKVLMVGCGNSRLSEDMYDVGYHSIVNIDISDIVICQMTERNAEKREEMTFEKMDVTQMTYDDGNFSVAVDKGTLDALAVDQEEATLATVNAMFKEVSRVLRLGGRYVIISLLQDQVIQILVRHFSQCSWPIRIHRVDAPPEESGEGGGDNFSLPVFAVVITKFKDMPNMKQIVEVCSGEGSPQRLDSIEQLLSTVKEMQYYGIVRHQLATKQVKEKQLQINLFSHLASSARYSMWVVDSDHRCDNKFAIFIVPQGRETDWMFSTDAGRKLLSESAGFERLVVVVLSREHEYESMDSIKAELSSKVMELAPPSHKKGVQVPFLSIGEDIGSRTVRHRGHSQMSGDYIVEDAEGEADQTFRRLVFLANQNLVQSEVRLVAPPSEKKKKKKGGKKGSGSLQIDKSYLACGHHHAMVAGLAFLPEQVSKPKVLLVGLGGGPLAAFINQHFPQVQLEAVEIDEEMSHVATDWFGFHHNNNVTVHITDGLDFIAKLAQKDEKQDVVMFDVDSKDSSIGLSCPPPAFVTPEFLKTTADTLGDEGVFVLNCVCRDASLQKSIVERISDIFSCVTCVDIPQEVNKVIFASKSFKATADCAENSDAARSQKELLQSVSKAVQKLDRDIGKVSTSCDVNLAGCIADLQILSMK</sequence>
<evidence type="ECO:0000256" key="3">
    <source>
        <dbReference type="ARBA" id="ARBA00022679"/>
    </source>
</evidence>
<keyword evidence="3" id="KW-0808">Transferase</keyword>
<dbReference type="FunFam" id="3.40.50.150:FF:000110">
    <property type="entry name" value="methyltransferase-like protein 13 isoform X1"/>
    <property type="match status" value="1"/>
</dbReference>
<dbReference type="PANTHER" id="PTHR12176">
    <property type="entry name" value="SAM-DEPENDENT METHYLTRANSFERASE SUPERFAMILY PROTEIN"/>
    <property type="match status" value="1"/>
</dbReference>
<reference evidence="7 8" key="1">
    <citation type="submission" date="2024-02" db="EMBL/GenBank/DDBJ databases">
        <title>Chromosome-scale genome assembly of the rough periwinkle Littorina saxatilis.</title>
        <authorList>
            <person name="De Jode A."/>
            <person name="Faria R."/>
            <person name="Formenti G."/>
            <person name="Sims Y."/>
            <person name="Smith T.P."/>
            <person name="Tracey A."/>
            <person name="Wood J.M.D."/>
            <person name="Zagrodzka Z.B."/>
            <person name="Johannesson K."/>
            <person name="Butlin R.K."/>
            <person name="Leder E.H."/>
        </authorList>
    </citation>
    <scope>NUCLEOTIDE SEQUENCE [LARGE SCALE GENOMIC DNA]</scope>
    <source>
        <strain evidence="7">Snail1</strain>
        <tissue evidence="7">Muscle</tissue>
    </source>
</reference>
<evidence type="ECO:0000256" key="4">
    <source>
        <dbReference type="ARBA" id="ARBA00023268"/>
    </source>
</evidence>
<proteinExistence type="inferred from homology"/>
<feature type="region of interest" description="Disordered" evidence="5">
    <location>
        <begin position="426"/>
        <end position="446"/>
    </location>
</feature>
<keyword evidence="8" id="KW-1185">Reference proteome</keyword>
<evidence type="ECO:0000259" key="6">
    <source>
        <dbReference type="Pfam" id="PF13847"/>
    </source>
</evidence>
<dbReference type="Proteomes" id="UP001374579">
    <property type="component" value="Unassembled WGS sequence"/>
</dbReference>
<dbReference type="InterPro" id="IPR029063">
    <property type="entry name" value="SAM-dependent_MTases_sf"/>
</dbReference>
<organism evidence="7 8">
    <name type="scientific">Littorina saxatilis</name>
    <dbReference type="NCBI Taxonomy" id="31220"/>
    <lineage>
        <taxon>Eukaryota</taxon>
        <taxon>Metazoa</taxon>
        <taxon>Spiralia</taxon>
        <taxon>Lophotrochozoa</taxon>
        <taxon>Mollusca</taxon>
        <taxon>Gastropoda</taxon>
        <taxon>Caenogastropoda</taxon>
        <taxon>Littorinimorpha</taxon>
        <taxon>Littorinoidea</taxon>
        <taxon>Littorinidae</taxon>
        <taxon>Littorina</taxon>
    </lineage>
</organism>
<evidence type="ECO:0000256" key="1">
    <source>
        <dbReference type="ARBA" id="ARBA00008361"/>
    </source>
</evidence>
<dbReference type="InterPro" id="IPR025714">
    <property type="entry name" value="Methyltranfer_dom"/>
</dbReference>
<evidence type="ECO:0000256" key="5">
    <source>
        <dbReference type="SAM" id="MobiDB-lite"/>
    </source>
</evidence>
<evidence type="ECO:0000313" key="8">
    <source>
        <dbReference type="Proteomes" id="UP001374579"/>
    </source>
</evidence>
<evidence type="ECO:0000256" key="2">
    <source>
        <dbReference type="ARBA" id="ARBA00022603"/>
    </source>
</evidence>
<accession>A0AAN9AXI5</accession>
<gene>
    <name evidence="7" type="ORF">V1264_006667</name>
</gene>
<evidence type="ECO:0000313" key="7">
    <source>
        <dbReference type="EMBL" id="KAK7095231.1"/>
    </source>
</evidence>
<keyword evidence="4" id="KW-0511">Multifunctional enzyme</keyword>
<dbReference type="Gene3D" id="3.40.50.150">
    <property type="entry name" value="Vaccinia Virus protein VP39"/>
    <property type="match status" value="2"/>
</dbReference>
<dbReference type="Pfam" id="PF01564">
    <property type="entry name" value="Spermine_synth"/>
    <property type="match status" value="1"/>
</dbReference>
<protein>
    <recommendedName>
        <fullName evidence="6">Methyltransferase domain-containing protein</fullName>
    </recommendedName>
</protein>
<dbReference type="InterPro" id="IPR051419">
    <property type="entry name" value="Lys/N-term_MeTrsfase_sf"/>
</dbReference>
<dbReference type="CDD" id="cd02440">
    <property type="entry name" value="AdoMet_MTases"/>
    <property type="match status" value="1"/>
</dbReference>
<dbReference type="GO" id="GO:0008168">
    <property type="term" value="F:methyltransferase activity"/>
    <property type="evidence" value="ECO:0007669"/>
    <property type="project" value="UniProtKB-KW"/>
</dbReference>
<comment type="caution">
    <text evidence="7">The sequence shown here is derived from an EMBL/GenBank/DDBJ whole genome shotgun (WGS) entry which is preliminary data.</text>
</comment>
<feature type="domain" description="Methyltransferase" evidence="6">
    <location>
        <begin position="50"/>
        <end position="166"/>
    </location>
</feature>
<dbReference type="EMBL" id="JBAMIC010000018">
    <property type="protein sequence ID" value="KAK7095231.1"/>
    <property type="molecule type" value="Genomic_DNA"/>
</dbReference>
<name>A0AAN9AXI5_9CAEN</name>
<dbReference type="PANTHER" id="PTHR12176:SF78">
    <property type="entry name" value="EEF1A LYSINE AND N-TERMINAL METHYLTRANSFERASE"/>
    <property type="match status" value="1"/>
</dbReference>
<dbReference type="GO" id="GO:0032259">
    <property type="term" value="P:methylation"/>
    <property type="evidence" value="ECO:0007669"/>
    <property type="project" value="UniProtKB-KW"/>
</dbReference>
<dbReference type="SUPFAM" id="SSF53335">
    <property type="entry name" value="S-adenosyl-L-methionine-dependent methyltransferases"/>
    <property type="match status" value="2"/>
</dbReference>
<dbReference type="Pfam" id="PF13847">
    <property type="entry name" value="Methyltransf_31"/>
    <property type="match status" value="1"/>
</dbReference>
<keyword evidence="2" id="KW-0489">Methyltransferase</keyword>